<protein>
    <submittedName>
        <fullName evidence="2">COP9 signalosome catalytic subunit rri1</fullName>
    </submittedName>
</protein>
<organism evidence="2 3">
    <name type="scientific">Tritrichomonas musculus</name>
    <dbReference type="NCBI Taxonomy" id="1915356"/>
    <lineage>
        <taxon>Eukaryota</taxon>
        <taxon>Metamonada</taxon>
        <taxon>Parabasalia</taxon>
        <taxon>Tritrichomonadida</taxon>
        <taxon>Tritrichomonadidae</taxon>
        <taxon>Tritrichomonas</taxon>
    </lineage>
</organism>
<dbReference type="PANTHER" id="PTHR10410">
    <property type="entry name" value="EUKARYOTIC TRANSLATION INITIATION FACTOR 3 -RELATED"/>
    <property type="match status" value="1"/>
</dbReference>
<keyword evidence="3" id="KW-1185">Reference proteome</keyword>
<feature type="domain" description="MPN" evidence="1">
    <location>
        <begin position="36"/>
        <end position="177"/>
    </location>
</feature>
<evidence type="ECO:0000313" key="3">
    <source>
        <dbReference type="Proteomes" id="UP001470230"/>
    </source>
</evidence>
<gene>
    <name evidence="2" type="ORF">M9Y10_014327</name>
</gene>
<comment type="caution">
    <text evidence="2">The sequence shown here is derived from an EMBL/GenBank/DDBJ whole genome shotgun (WGS) entry which is preliminary data.</text>
</comment>
<dbReference type="InterPro" id="IPR037518">
    <property type="entry name" value="MPN"/>
</dbReference>
<dbReference type="Pfam" id="PF01398">
    <property type="entry name" value="JAB"/>
    <property type="match status" value="1"/>
</dbReference>
<name>A0ABR2KZT5_9EUKA</name>
<dbReference type="SUPFAM" id="SSF102712">
    <property type="entry name" value="JAB1/MPN domain"/>
    <property type="match status" value="1"/>
</dbReference>
<evidence type="ECO:0000259" key="1">
    <source>
        <dbReference type="PROSITE" id="PS50249"/>
    </source>
</evidence>
<sequence>MNISEKDYFSVDFEGFVVPFRLSNTAKNDTRYFTDVYITPRALLNMMNHSLTTKKEIMGYLSGHFKDHSYLITDAVALPVEGTETRVTSDDAAFYRAIEHYEDMHRFGRQECDTGWYHSHPGLWCFFSNIDVQNHRLNQFIGRGGCYVGLVIDPLNTASSGKLHLGAYSTFREEEVDDTKPIPDDLFSKYGIMANHYYQLTIHYFKTKTDDLILKDIISRSYYQTISASPLDLNSEYSGKNSKNLSVQIERVITPQQRDDDLPQLKKIIKTSNNDRITGLKVHRMKKSIFG</sequence>
<dbReference type="EMBL" id="JAPFFF010000002">
    <property type="protein sequence ID" value="KAK8896427.1"/>
    <property type="molecule type" value="Genomic_DNA"/>
</dbReference>
<accession>A0ABR2KZT5</accession>
<dbReference type="SMART" id="SM00232">
    <property type="entry name" value="JAB_MPN"/>
    <property type="match status" value="1"/>
</dbReference>
<reference evidence="2 3" key="1">
    <citation type="submission" date="2024-04" db="EMBL/GenBank/DDBJ databases">
        <title>Tritrichomonas musculus Genome.</title>
        <authorList>
            <person name="Alves-Ferreira E."/>
            <person name="Grigg M."/>
            <person name="Lorenzi H."/>
            <person name="Galac M."/>
        </authorList>
    </citation>
    <scope>NUCLEOTIDE SEQUENCE [LARGE SCALE GENOMIC DNA]</scope>
    <source>
        <strain evidence="2 3">EAF2021</strain>
    </source>
</reference>
<dbReference type="PROSITE" id="PS50249">
    <property type="entry name" value="MPN"/>
    <property type="match status" value="1"/>
</dbReference>
<dbReference type="InterPro" id="IPR000555">
    <property type="entry name" value="JAMM/MPN+_dom"/>
</dbReference>
<dbReference type="Proteomes" id="UP001470230">
    <property type="component" value="Unassembled WGS sequence"/>
</dbReference>
<dbReference type="Gene3D" id="3.40.140.10">
    <property type="entry name" value="Cytidine Deaminase, domain 2"/>
    <property type="match status" value="1"/>
</dbReference>
<proteinExistence type="predicted"/>
<dbReference type="InterPro" id="IPR050242">
    <property type="entry name" value="JAMM_MPN+_peptidase_M67A"/>
</dbReference>
<evidence type="ECO:0000313" key="2">
    <source>
        <dbReference type="EMBL" id="KAK8896427.1"/>
    </source>
</evidence>